<dbReference type="EnsemblMetazoa" id="PPA43109.1">
    <property type="protein sequence ID" value="PPA43109.1"/>
    <property type="gene ID" value="WBGene00281478"/>
</dbReference>
<accession>A0A454XVR6</accession>
<name>A0A454XVR6_PRIPA</name>
<protein>
    <submittedName>
        <fullName evidence="2">Uncharacterized protein</fullName>
    </submittedName>
</protein>
<accession>A0A8R1V073</accession>
<reference evidence="3" key="1">
    <citation type="journal article" date="2008" name="Nat. Genet.">
        <title>The Pristionchus pacificus genome provides a unique perspective on nematode lifestyle and parasitism.</title>
        <authorList>
            <person name="Dieterich C."/>
            <person name="Clifton S.W."/>
            <person name="Schuster L.N."/>
            <person name="Chinwalla A."/>
            <person name="Delehaunty K."/>
            <person name="Dinkelacker I."/>
            <person name="Fulton L."/>
            <person name="Fulton R."/>
            <person name="Godfrey J."/>
            <person name="Minx P."/>
            <person name="Mitreva M."/>
            <person name="Roeseler W."/>
            <person name="Tian H."/>
            <person name="Witte H."/>
            <person name="Yang S.P."/>
            <person name="Wilson R.K."/>
            <person name="Sommer R.J."/>
        </authorList>
    </citation>
    <scope>NUCLEOTIDE SEQUENCE [LARGE SCALE GENOMIC DNA]</scope>
    <source>
        <strain evidence="3">PS312</strain>
    </source>
</reference>
<feature type="compositionally biased region" description="Basic and acidic residues" evidence="1">
    <location>
        <begin position="16"/>
        <end position="32"/>
    </location>
</feature>
<reference evidence="2" key="2">
    <citation type="submission" date="2022-06" db="UniProtKB">
        <authorList>
            <consortium name="EnsemblMetazoa"/>
        </authorList>
    </citation>
    <scope>IDENTIFICATION</scope>
    <source>
        <strain evidence="2">PS312</strain>
    </source>
</reference>
<sequence>MLCSYAEVAPSPPEIKVSEPVDDSDKGPEVPEQKENLLQIPKWDFVLKKEREADTALTPLHFDLILHLA</sequence>
<evidence type="ECO:0000256" key="1">
    <source>
        <dbReference type="SAM" id="MobiDB-lite"/>
    </source>
</evidence>
<evidence type="ECO:0000313" key="3">
    <source>
        <dbReference type="Proteomes" id="UP000005239"/>
    </source>
</evidence>
<keyword evidence="3" id="KW-1185">Reference proteome</keyword>
<feature type="region of interest" description="Disordered" evidence="1">
    <location>
        <begin position="1"/>
        <end position="32"/>
    </location>
</feature>
<gene>
    <name evidence="2" type="primary">WBGene00281478</name>
</gene>
<evidence type="ECO:0000313" key="2">
    <source>
        <dbReference type="EnsemblMetazoa" id="PPA43109.1"/>
    </source>
</evidence>
<dbReference type="Proteomes" id="UP000005239">
    <property type="component" value="Unassembled WGS sequence"/>
</dbReference>
<dbReference type="AlphaFoldDB" id="A0A454XVR6"/>
<organism evidence="2 3">
    <name type="scientific">Pristionchus pacificus</name>
    <name type="common">Parasitic nematode worm</name>
    <dbReference type="NCBI Taxonomy" id="54126"/>
    <lineage>
        <taxon>Eukaryota</taxon>
        <taxon>Metazoa</taxon>
        <taxon>Ecdysozoa</taxon>
        <taxon>Nematoda</taxon>
        <taxon>Chromadorea</taxon>
        <taxon>Rhabditida</taxon>
        <taxon>Rhabditina</taxon>
        <taxon>Diplogasteromorpha</taxon>
        <taxon>Diplogasteroidea</taxon>
        <taxon>Neodiplogasteridae</taxon>
        <taxon>Pristionchus</taxon>
    </lineage>
</organism>
<proteinExistence type="predicted"/>